<dbReference type="InterPro" id="IPR055492">
    <property type="entry name" value="DUF7064"/>
</dbReference>
<dbReference type="Pfam" id="PF23212">
    <property type="entry name" value="DUF7064"/>
    <property type="match status" value="1"/>
</dbReference>
<dbReference type="SUPFAM" id="SSF159245">
    <property type="entry name" value="AttH-like"/>
    <property type="match status" value="1"/>
</dbReference>
<feature type="domain" description="DUF7064" evidence="1">
    <location>
        <begin position="197"/>
        <end position="322"/>
    </location>
</feature>
<evidence type="ECO:0000259" key="1">
    <source>
        <dbReference type="Pfam" id="PF23212"/>
    </source>
</evidence>
<protein>
    <recommendedName>
        <fullName evidence="5">AttH domain-containing protein</fullName>
    </recommendedName>
</protein>
<dbReference type="Pfam" id="PF23213">
    <property type="entry name" value="DUF7065"/>
    <property type="match status" value="1"/>
</dbReference>
<name>A0A8J7UIF8_9HYPH</name>
<evidence type="ECO:0000313" key="3">
    <source>
        <dbReference type="EMBL" id="MBP0440209.1"/>
    </source>
</evidence>
<evidence type="ECO:0000259" key="2">
    <source>
        <dbReference type="Pfam" id="PF23213"/>
    </source>
</evidence>
<feature type="domain" description="DUF7065" evidence="2">
    <location>
        <begin position="156"/>
        <end position="196"/>
    </location>
</feature>
<evidence type="ECO:0008006" key="5">
    <source>
        <dbReference type="Google" id="ProtNLM"/>
    </source>
</evidence>
<accession>A0A8J7UIF8</accession>
<reference evidence="3" key="1">
    <citation type="submission" date="2021-03" db="EMBL/GenBank/DDBJ databases">
        <title>Genome sequencing and assembly of Tianweitania sediminis.</title>
        <authorList>
            <person name="Chhetri G."/>
        </authorList>
    </citation>
    <scope>NUCLEOTIDE SEQUENCE</scope>
    <source>
        <strain evidence="3">Z8</strain>
    </source>
</reference>
<dbReference type="RefSeq" id="WP_209336233.1">
    <property type="nucleotide sequence ID" value="NZ_JAGIYY010000006.1"/>
</dbReference>
<evidence type="ECO:0000313" key="4">
    <source>
        <dbReference type="Proteomes" id="UP000666240"/>
    </source>
</evidence>
<keyword evidence="4" id="KW-1185">Reference proteome</keyword>
<dbReference type="AlphaFoldDB" id="A0A8J7UIF8"/>
<dbReference type="EMBL" id="JAGIYY010000006">
    <property type="protein sequence ID" value="MBP0440209.1"/>
    <property type="molecule type" value="Genomic_DNA"/>
</dbReference>
<proteinExistence type="predicted"/>
<comment type="caution">
    <text evidence="3">The sequence shown here is derived from an EMBL/GenBank/DDBJ whole genome shotgun (WGS) entry which is preliminary data.</text>
</comment>
<gene>
    <name evidence="3" type="ORF">J5Y06_16260</name>
</gene>
<organism evidence="3 4">
    <name type="scientific">Tianweitania sediminis</name>
    <dbReference type="NCBI Taxonomy" id="1502156"/>
    <lineage>
        <taxon>Bacteria</taxon>
        <taxon>Pseudomonadati</taxon>
        <taxon>Pseudomonadota</taxon>
        <taxon>Alphaproteobacteria</taxon>
        <taxon>Hyphomicrobiales</taxon>
        <taxon>Phyllobacteriaceae</taxon>
        <taxon>Tianweitania</taxon>
    </lineage>
</organism>
<dbReference type="Proteomes" id="UP000666240">
    <property type="component" value="Unassembled WGS sequence"/>
</dbReference>
<dbReference type="InterPro" id="IPR055493">
    <property type="entry name" value="DUF7065"/>
</dbReference>
<sequence length="334" mass="37908">MSSKFIMRPEHEFMHQPDTSTNFNESVYTNGFDTKNNVGGWMRLGNRVNEGHAELSVCLYLPDGRIACQFKRPPITANNGFDAGGLSYEVIDPLRSVSMTYSGDLIIVDDPNSLREPQALFATGPRLPGHVSWVHEAESPIHGGEPADDSVQTMYGRDFSLGHFNQHGRVKGEIRVGDETWPIDGRGWRDHSWGPRYWQVIYFYRLFIANFPNGDGFMLLKITDQQGRVRREGVLLVDGEYEEILDLDVSTDWTDQKDPARVRLGVLTAKRKSRIDGEILRLAPLRNRRKSDGEVLVSRIAEGYTRFSWGDQVGHGMTEYIERIEDGELSGYPL</sequence>